<evidence type="ECO:0000256" key="2">
    <source>
        <dbReference type="SAM" id="Phobius"/>
    </source>
</evidence>
<dbReference type="AlphaFoldDB" id="A0A965GB82"/>
<accession>A0A965GB82</accession>
<evidence type="ECO:0000313" key="3">
    <source>
        <dbReference type="EMBL" id="NBR93254.1"/>
    </source>
</evidence>
<comment type="caution">
    <text evidence="3">The sequence shown here is derived from an EMBL/GenBank/DDBJ whole genome shotgun (WGS) entry which is preliminary data.</text>
</comment>
<dbReference type="EMBL" id="RFXN01000001">
    <property type="protein sequence ID" value="NBR93254.1"/>
    <property type="molecule type" value="Genomic_DNA"/>
</dbReference>
<gene>
    <name evidence="3" type="ORF">EBT44_00045</name>
</gene>
<evidence type="ECO:0000256" key="1">
    <source>
        <dbReference type="SAM" id="MobiDB-lite"/>
    </source>
</evidence>
<protein>
    <submittedName>
        <fullName evidence="3">DUF3043 domain-containing protein</fullName>
    </submittedName>
</protein>
<dbReference type="Pfam" id="PF11241">
    <property type="entry name" value="DUF3043"/>
    <property type="match status" value="1"/>
</dbReference>
<sequence length="171" mass="19572">MSDEKKNKPTPKRNAKKLTPALAPAATKEAKKAERENARRRRMEMRQLYLKGDERALPKRDKGPVRKLARDYVDARWSVAEFFLPLLMVVLLLTAMPSVTIKVFATLVMYLVVLISALDGIWMGRQIKKMAGTKYPNESVKGVTMYAWMRSTQIRRLRTPAPLVKRGTKLT</sequence>
<keyword evidence="2" id="KW-1133">Transmembrane helix</keyword>
<feature type="region of interest" description="Disordered" evidence="1">
    <location>
        <begin position="1"/>
        <end position="40"/>
    </location>
</feature>
<feature type="compositionally biased region" description="Low complexity" evidence="1">
    <location>
        <begin position="17"/>
        <end position="27"/>
    </location>
</feature>
<feature type="transmembrane region" description="Helical" evidence="2">
    <location>
        <begin position="77"/>
        <end position="97"/>
    </location>
</feature>
<dbReference type="InterPro" id="IPR021403">
    <property type="entry name" value="DUF3043"/>
</dbReference>
<evidence type="ECO:0000313" key="4">
    <source>
        <dbReference type="Proteomes" id="UP000740727"/>
    </source>
</evidence>
<keyword evidence="2" id="KW-0472">Membrane</keyword>
<organism evidence="3 4">
    <name type="scientific">Candidatus Fonsibacter lacus</name>
    <dbReference type="NCBI Taxonomy" id="2576439"/>
    <lineage>
        <taxon>Bacteria</taxon>
        <taxon>Pseudomonadati</taxon>
        <taxon>Pseudomonadota</taxon>
        <taxon>Alphaproteobacteria</taxon>
        <taxon>Candidatus Pelagibacterales</taxon>
        <taxon>Candidatus Pelagibacterales incertae sedis</taxon>
        <taxon>Candidatus Fonsibacter</taxon>
    </lineage>
</organism>
<reference evidence="3" key="1">
    <citation type="submission" date="2018-10" db="EMBL/GenBank/DDBJ databases">
        <title>Iterative Subtractive Binning of Freshwater Chronoseries Metagenomes Recovers Nearly Complete Genomes from over Four Hundred Novel Species.</title>
        <authorList>
            <person name="Rodriguez-R L.M."/>
            <person name="Tsementzi D."/>
            <person name="Luo C."/>
            <person name="Konstantinidis K.T."/>
        </authorList>
    </citation>
    <scope>NUCLEOTIDE SEQUENCE</scope>
    <source>
        <strain evidence="3">WB5_2A_028</strain>
    </source>
</reference>
<keyword evidence="2" id="KW-0812">Transmembrane</keyword>
<proteinExistence type="predicted"/>
<name>A0A965GB82_9PROT</name>
<feature type="transmembrane region" description="Helical" evidence="2">
    <location>
        <begin position="103"/>
        <end position="124"/>
    </location>
</feature>
<dbReference type="Proteomes" id="UP000740727">
    <property type="component" value="Unassembled WGS sequence"/>
</dbReference>
<feature type="compositionally biased region" description="Basic and acidic residues" evidence="1">
    <location>
        <begin position="28"/>
        <end position="37"/>
    </location>
</feature>